<evidence type="ECO:0000313" key="3">
    <source>
        <dbReference type="EMBL" id="SDI70141.1"/>
    </source>
</evidence>
<dbReference type="InterPro" id="IPR011051">
    <property type="entry name" value="RmlC_Cupin_sf"/>
</dbReference>
<keyword evidence="3" id="KW-0413">Isomerase</keyword>
<keyword evidence="4" id="KW-1185">Reference proteome</keyword>
<protein>
    <submittedName>
        <fullName evidence="3">Mannose-6-phosphate isomerase, cupin superfamily</fullName>
    </submittedName>
</protein>
<dbReference type="OrthoDB" id="9806121at2"/>
<dbReference type="STRING" id="311334.SAMN05421846_11210"/>
<dbReference type="EMBL" id="FNDW01000012">
    <property type="protein sequence ID" value="SDI70141.1"/>
    <property type="molecule type" value="Genomic_DNA"/>
</dbReference>
<proteinExistence type="predicted"/>
<dbReference type="PANTHER" id="PTHR35848:SF9">
    <property type="entry name" value="SLL1358 PROTEIN"/>
    <property type="match status" value="1"/>
</dbReference>
<name>A0A1G8MQ94_9FLAO</name>
<evidence type="ECO:0000259" key="2">
    <source>
        <dbReference type="Pfam" id="PF07883"/>
    </source>
</evidence>
<accession>A0A1G8MQ94</accession>
<dbReference type="GO" id="GO:0046872">
    <property type="term" value="F:metal ion binding"/>
    <property type="evidence" value="ECO:0007669"/>
    <property type="project" value="UniProtKB-KW"/>
</dbReference>
<organism evidence="3 4">
    <name type="scientific">Chryseobacterium taeanense</name>
    <dbReference type="NCBI Taxonomy" id="311334"/>
    <lineage>
        <taxon>Bacteria</taxon>
        <taxon>Pseudomonadati</taxon>
        <taxon>Bacteroidota</taxon>
        <taxon>Flavobacteriia</taxon>
        <taxon>Flavobacteriales</taxon>
        <taxon>Weeksellaceae</taxon>
        <taxon>Chryseobacterium group</taxon>
        <taxon>Chryseobacterium</taxon>
    </lineage>
</organism>
<sequence>MIISKQNSTHYQWGNHCDAWTLLQSENVIIKEEKMPPNTEEQFHYHNETAQFFYVLDGKASFYIANDIIYVSKNEGINIPVKVVHKISNETSADLRFLVISFPGNSDDRVNSDKKQSKV</sequence>
<dbReference type="RefSeq" id="WP_089860580.1">
    <property type="nucleotide sequence ID" value="NZ_FNDW01000012.1"/>
</dbReference>
<evidence type="ECO:0000313" key="4">
    <source>
        <dbReference type="Proteomes" id="UP000198869"/>
    </source>
</evidence>
<dbReference type="PANTHER" id="PTHR35848">
    <property type="entry name" value="OXALATE-BINDING PROTEIN"/>
    <property type="match status" value="1"/>
</dbReference>
<dbReference type="SUPFAM" id="SSF51182">
    <property type="entry name" value="RmlC-like cupins"/>
    <property type="match status" value="1"/>
</dbReference>
<dbReference type="InterPro" id="IPR014710">
    <property type="entry name" value="RmlC-like_jellyroll"/>
</dbReference>
<dbReference type="Pfam" id="PF07883">
    <property type="entry name" value="Cupin_2"/>
    <property type="match status" value="1"/>
</dbReference>
<keyword evidence="1" id="KW-0479">Metal-binding</keyword>
<gene>
    <name evidence="3" type="ORF">SAMN05421846_11210</name>
</gene>
<dbReference type="InterPro" id="IPR051610">
    <property type="entry name" value="GPI/OXD"/>
</dbReference>
<evidence type="ECO:0000256" key="1">
    <source>
        <dbReference type="ARBA" id="ARBA00022723"/>
    </source>
</evidence>
<dbReference type="GO" id="GO:0016853">
    <property type="term" value="F:isomerase activity"/>
    <property type="evidence" value="ECO:0007669"/>
    <property type="project" value="UniProtKB-KW"/>
</dbReference>
<dbReference type="InterPro" id="IPR013096">
    <property type="entry name" value="Cupin_2"/>
</dbReference>
<dbReference type="AlphaFoldDB" id="A0A1G8MQ94"/>
<dbReference type="Gene3D" id="2.60.120.10">
    <property type="entry name" value="Jelly Rolls"/>
    <property type="match status" value="1"/>
</dbReference>
<dbReference type="Proteomes" id="UP000198869">
    <property type="component" value="Unassembled WGS sequence"/>
</dbReference>
<feature type="domain" description="Cupin type-2" evidence="2">
    <location>
        <begin position="33"/>
        <end position="100"/>
    </location>
</feature>
<reference evidence="4" key="1">
    <citation type="submission" date="2016-10" db="EMBL/GenBank/DDBJ databases">
        <authorList>
            <person name="Varghese N."/>
            <person name="Submissions S."/>
        </authorList>
    </citation>
    <scope>NUCLEOTIDE SEQUENCE [LARGE SCALE GENOMIC DNA]</scope>
    <source>
        <strain evidence="4">DSM 17071</strain>
    </source>
</reference>